<keyword evidence="3" id="KW-0645">Protease</keyword>
<feature type="compositionally biased region" description="Low complexity" evidence="1">
    <location>
        <begin position="61"/>
        <end position="70"/>
    </location>
</feature>
<gene>
    <name evidence="3" type="ORF">ACFSDB_12340</name>
</gene>
<dbReference type="PANTHER" id="PTHR34385:SF1">
    <property type="entry name" value="PEPTIDOGLYCAN L-ALANYL-D-GLUTAMATE ENDOPEPTIDASE CWLK"/>
    <property type="match status" value="1"/>
</dbReference>
<accession>A0ABW4QJ98</accession>
<reference evidence="4" key="1">
    <citation type="journal article" date="2019" name="Int. J. Syst. Evol. Microbiol.">
        <title>The Global Catalogue of Microorganisms (GCM) 10K type strain sequencing project: providing services to taxonomists for standard genome sequencing and annotation.</title>
        <authorList>
            <consortium name="The Broad Institute Genomics Platform"/>
            <consortium name="The Broad Institute Genome Sequencing Center for Infectious Disease"/>
            <person name="Wu L."/>
            <person name="Ma J."/>
        </authorList>
    </citation>
    <scope>NUCLEOTIDE SEQUENCE [LARGE SCALE GENOMIC DNA]</scope>
    <source>
        <strain evidence="4">CGMCC 1.15475</strain>
    </source>
</reference>
<feature type="compositionally biased region" description="Basic and acidic residues" evidence="1">
    <location>
        <begin position="118"/>
        <end position="129"/>
    </location>
</feature>
<evidence type="ECO:0000313" key="3">
    <source>
        <dbReference type="EMBL" id="MFD1863711.1"/>
    </source>
</evidence>
<keyword evidence="3" id="KW-0121">Carboxypeptidase</keyword>
<dbReference type="RefSeq" id="WP_204893423.1">
    <property type="nucleotide sequence ID" value="NZ_JBHUFW010000010.1"/>
</dbReference>
<dbReference type="Pfam" id="PF02557">
    <property type="entry name" value="VanY"/>
    <property type="match status" value="1"/>
</dbReference>
<sequence length="315" mass="34713">MKSRNSFQQNQKKPYIKWTLIGVLSLAVLAAASWLFANDWNVERSLSAFRSTETEVPDGQPEAPTEEAPVPENPQEETPAEPAPPVEETPETPAEPVTPPAEEAPETPAEPEEPAPPAEEKPAVQEKPADATQYPPNITLPQKPTFIKGILLANKHYPLPQNYAPGESKEARAAFESMKQAAKAEGINLHAFSTYREFARQKVLYEGYVAKDGQQAADRYSARPGFSEHQTGLAFDIGEAGQEQHWASTSFGATAGGKWLKANAHKFGFILRYPEGAERLTGYMHESWHFRYVGTEAAAKIFSTGMTLEQYLGVQ</sequence>
<dbReference type="InterPro" id="IPR052179">
    <property type="entry name" value="DD-CPase-like"/>
</dbReference>
<keyword evidence="4" id="KW-1185">Reference proteome</keyword>
<dbReference type="InterPro" id="IPR009045">
    <property type="entry name" value="Zn_M74/Hedgehog-like"/>
</dbReference>
<evidence type="ECO:0000256" key="1">
    <source>
        <dbReference type="SAM" id="MobiDB-lite"/>
    </source>
</evidence>
<dbReference type="EMBL" id="JBHUFW010000010">
    <property type="protein sequence ID" value="MFD1863711.1"/>
    <property type="molecule type" value="Genomic_DNA"/>
</dbReference>
<dbReference type="InterPro" id="IPR058193">
    <property type="entry name" value="VanY/YodJ_core_dom"/>
</dbReference>
<keyword evidence="3" id="KW-0378">Hydrolase</keyword>
<dbReference type="Proteomes" id="UP001597273">
    <property type="component" value="Unassembled WGS sequence"/>
</dbReference>
<dbReference type="SUPFAM" id="SSF55166">
    <property type="entry name" value="Hedgehog/DD-peptidase"/>
    <property type="match status" value="1"/>
</dbReference>
<dbReference type="GO" id="GO:0004180">
    <property type="term" value="F:carboxypeptidase activity"/>
    <property type="evidence" value="ECO:0007669"/>
    <property type="project" value="UniProtKB-KW"/>
</dbReference>
<proteinExistence type="predicted"/>
<protein>
    <submittedName>
        <fullName evidence="3">D-alanyl-D-alanine carboxypeptidase family protein</fullName>
    </submittedName>
</protein>
<dbReference type="PANTHER" id="PTHR34385">
    <property type="entry name" value="D-ALANYL-D-ALANINE CARBOXYPEPTIDASE"/>
    <property type="match status" value="1"/>
</dbReference>
<feature type="compositionally biased region" description="Acidic residues" evidence="1">
    <location>
        <begin position="103"/>
        <end position="113"/>
    </location>
</feature>
<dbReference type="InterPro" id="IPR003709">
    <property type="entry name" value="VanY-like_core_dom"/>
</dbReference>
<evidence type="ECO:0000259" key="2">
    <source>
        <dbReference type="Pfam" id="PF02557"/>
    </source>
</evidence>
<evidence type="ECO:0000313" key="4">
    <source>
        <dbReference type="Proteomes" id="UP001597273"/>
    </source>
</evidence>
<name>A0ABW4QJ98_9BACL</name>
<dbReference type="Gene3D" id="3.30.1380.10">
    <property type="match status" value="1"/>
</dbReference>
<dbReference type="CDD" id="cd14852">
    <property type="entry name" value="LD-carboxypeptidase"/>
    <property type="match status" value="1"/>
</dbReference>
<comment type="caution">
    <text evidence="3">The sequence shown here is derived from an EMBL/GenBank/DDBJ whole genome shotgun (WGS) entry which is preliminary data.</text>
</comment>
<feature type="domain" description="D-alanyl-D-alanine carboxypeptidase-like core" evidence="2">
    <location>
        <begin position="168"/>
        <end position="294"/>
    </location>
</feature>
<organism evidence="3 4">
    <name type="scientific">Planococcus chinensis</name>
    <dbReference type="NCBI Taxonomy" id="272917"/>
    <lineage>
        <taxon>Bacteria</taxon>
        <taxon>Bacillati</taxon>
        <taxon>Bacillota</taxon>
        <taxon>Bacilli</taxon>
        <taxon>Bacillales</taxon>
        <taxon>Caryophanaceae</taxon>
        <taxon>Planococcus</taxon>
    </lineage>
</organism>
<feature type="region of interest" description="Disordered" evidence="1">
    <location>
        <begin position="51"/>
        <end position="140"/>
    </location>
</feature>